<evidence type="ECO:0000313" key="2">
    <source>
        <dbReference type="Proteomes" id="UP000886998"/>
    </source>
</evidence>
<dbReference type="Proteomes" id="UP000886998">
    <property type="component" value="Unassembled WGS sequence"/>
</dbReference>
<proteinExistence type="predicted"/>
<dbReference type="OrthoDB" id="6442499at2759"/>
<evidence type="ECO:0000313" key="1">
    <source>
        <dbReference type="EMBL" id="GFY46746.1"/>
    </source>
</evidence>
<name>A0A8X6X5X5_9ARAC</name>
<gene>
    <name evidence="1" type="primary">NCL1_51334</name>
    <name evidence="1" type="ORF">TNIN_417571</name>
</gene>
<dbReference type="AlphaFoldDB" id="A0A8X6X5X5"/>
<organism evidence="1 2">
    <name type="scientific">Trichonephila inaurata madagascariensis</name>
    <dbReference type="NCBI Taxonomy" id="2747483"/>
    <lineage>
        <taxon>Eukaryota</taxon>
        <taxon>Metazoa</taxon>
        <taxon>Ecdysozoa</taxon>
        <taxon>Arthropoda</taxon>
        <taxon>Chelicerata</taxon>
        <taxon>Arachnida</taxon>
        <taxon>Araneae</taxon>
        <taxon>Araneomorphae</taxon>
        <taxon>Entelegynae</taxon>
        <taxon>Araneoidea</taxon>
        <taxon>Nephilidae</taxon>
        <taxon>Trichonephila</taxon>
        <taxon>Trichonephila inaurata</taxon>
    </lineage>
</organism>
<reference evidence="1" key="1">
    <citation type="submission" date="2020-08" db="EMBL/GenBank/DDBJ databases">
        <title>Multicomponent nature underlies the extraordinary mechanical properties of spider dragline silk.</title>
        <authorList>
            <person name="Kono N."/>
            <person name="Nakamura H."/>
            <person name="Mori M."/>
            <person name="Yoshida Y."/>
            <person name="Ohtoshi R."/>
            <person name="Malay A.D."/>
            <person name="Moran D.A.P."/>
            <person name="Tomita M."/>
            <person name="Numata K."/>
            <person name="Arakawa K."/>
        </authorList>
    </citation>
    <scope>NUCLEOTIDE SEQUENCE</scope>
</reference>
<keyword evidence="2" id="KW-1185">Reference proteome</keyword>
<comment type="caution">
    <text evidence="1">The sequence shown here is derived from an EMBL/GenBank/DDBJ whole genome shotgun (WGS) entry which is preliminary data.</text>
</comment>
<protein>
    <submittedName>
        <fullName evidence="1">Uncharacterized protein</fullName>
    </submittedName>
</protein>
<sequence>MNFYNPKVPNLQQMSLFVIAVKICNDLDVKALMKKYGHASFLIPSKEMRIFLNKKLPKYIPPRKSFGFLIKYKSLSKDSHSMYFPEIINSVPHHHFNAHRFTKNNLPCMMWEELISKKISSLPLPNSMKSKLMPLMRCICMEIDQWQKDHEDIFKTQCIDFQRYFCWNSQGKIDRLKTGKSLINDETLCVIDRYNLARLYFFVSDVISLWEKVPRSFKLQAKRYPNEKPWFQYMTKKAAENINQICRITWDNPLNLNARFSFLTQKEKKDCFIFHINCKIINYDDMCLCLSLLEKNEQEIVLRKCASEILQYYLAWPLQHEFLDVSKSLWPFISIEHCIDILYFIIYERIMIGWKDFDYVGLLKGFWMQTPNNFKELVKDYDIYPHLSKVISYEQDNSFPNEVILKNYKGSDLNFHHVGINYRISKLTSCCDISVEKFSGDAKENLTFWTQFCKIDDDSSIPPEDKFHYLLQAFVPKSKTARVVASFLASADNYPKSIAQLKDSFERDLLVHIYVRDLLSMVMKNAVSGLATTDLPSFTMSWSPKLEIWRFPEPTRGVLSAGRNSHRLGNIEEFKRDN</sequence>
<accession>A0A8X6X5X5</accession>
<dbReference type="InterPro" id="IPR005312">
    <property type="entry name" value="DUF1759"/>
</dbReference>
<dbReference type="EMBL" id="BMAV01005572">
    <property type="protein sequence ID" value="GFY46746.1"/>
    <property type="molecule type" value="Genomic_DNA"/>
</dbReference>
<dbReference type="Pfam" id="PF03564">
    <property type="entry name" value="DUF1759"/>
    <property type="match status" value="1"/>
</dbReference>